<feature type="transmembrane region" description="Helical" evidence="1">
    <location>
        <begin position="52"/>
        <end position="71"/>
    </location>
</feature>
<keyword evidence="1" id="KW-0812">Transmembrane</keyword>
<name>A0A377XD23_KLEPN</name>
<organism evidence="2 3">
    <name type="scientific">Klebsiella pneumoniae</name>
    <dbReference type="NCBI Taxonomy" id="573"/>
    <lineage>
        <taxon>Bacteria</taxon>
        <taxon>Pseudomonadati</taxon>
        <taxon>Pseudomonadota</taxon>
        <taxon>Gammaproteobacteria</taxon>
        <taxon>Enterobacterales</taxon>
        <taxon>Enterobacteriaceae</taxon>
        <taxon>Klebsiella/Raoultella group</taxon>
        <taxon>Klebsiella</taxon>
        <taxon>Klebsiella pneumoniae complex</taxon>
    </lineage>
</organism>
<keyword evidence="1" id="KW-0472">Membrane</keyword>
<evidence type="ECO:0000256" key="1">
    <source>
        <dbReference type="SAM" id="Phobius"/>
    </source>
</evidence>
<dbReference type="EMBL" id="UGLH01000005">
    <property type="protein sequence ID" value="STT78817.1"/>
    <property type="molecule type" value="Genomic_DNA"/>
</dbReference>
<evidence type="ECO:0000313" key="2">
    <source>
        <dbReference type="EMBL" id="STT78817.1"/>
    </source>
</evidence>
<keyword evidence="1" id="KW-1133">Transmembrane helix</keyword>
<dbReference type="Proteomes" id="UP000254340">
    <property type="component" value="Unassembled WGS sequence"/>
</dbReference>
<dbReference type="AlphaFoldDB" id="A0A377XD23"/>
<gene>
    <name evidence="2" type="ORF">NCTC5047_01599</name>
</gene>
<proteinExistence type="predicted"/>
<sequence>MQEKANFMPGRDFAMGLNMKLGKVHARQLVMILVLLKNISISVRLRNSSLKIAIISYLLVFIVPSVICIPCK</sequence>
<evidence type="ECO:0000313" key="3">
    <source>
        <dbReference type="Proteomes" id="UP000254340"/>
    </source>
</evidence>
<protein>
    <submittedName>
        <fullName evidence="2">Uncharacterized protein</fullName>
    </submittedName>
</protein>
<reference evidence="2 3" key="1">
    <citation type="submission" date="2018-06" db="EMBL/GenBank/DDBJ databases">
        <authorList>
            <consortium name="Pathogen Informatics"/>
            <person name="Doyle S."/>
        </authorList>
    </citation>
    <scope>NUCLEOTIDE SEQUENCE [LARGE SCALE GENOMIC DNA]</scope>
    <source>
        <strain evidence="2 3">NCTC5047</strain>
    </source>
</reference>
<accession>A0A377XD23</accession>